<dbReference type="EMBL" id="MF101449">
    <property type="protein sequence ID" value="ARW67886.1"/>
    <property type="molecule type" value="Genomic_DNA"/>
</dbReference>
<dbReference type="AlphaFoldDB" id="A0A1Z1MPM6"/>
<keyword evidence="1" id="KW-0150">Chloroplast</keyword>
<evidence type="ECO:0000313" key="1">
    <source>
        <dbReference type="EMBL" id="ARW67886.1"/>
    </source>
</evidence>
<keyword evidence="1" id="KW-0934">Plastid</keyword>
<reference evidence="1" key="1">
    <citation type="journal article" date="2017" name="J. Phycol.">
        <title>Analysis of chloroplast genomes and a supermatrix inform reclassification of the Rhodomelaceae (Rhodophyta).</title>
        <authorList>
            <person name="Diaz-Tapia P."/>
            <person name="Maggs C.A."/>
            <person name="West J.A."/>
            <person name="Verbruggen H."/>
        </authorList>
    </citation>
    <scope>NUCLEOTIDE SEQUENCE</scope>
    <source>
        <strain evidence="1">PD1540</strain>
    </source>
</reference>
<geneLocation type="chloroplast" evidence="1"/>
<sequence length="34" mass="4118">MLIENKIATSLLSHKLYNKRLTNNYMLYNLNYIN</sequence>
<dbReference type="RefSeq" id="YP_009398700.1">
    <property type="nucleotide sequence ID" value="NC_035293.1"/>
</dbReference>
<organism evidence="1">
    <name type="scientific">Kuetzingia canaliculata</name>
    <name type="common">Red alga</name>
    <name type="synonym">Rytiphlaea canaliculata</name>
    <dbReference type="NCBI Taxonomy" id="228262"/>
    <lineage>
        <taxon>Eukaryota</taxon>
        <taxon>Rhodophyta</taxon>
        <taxon>Florideophyceae</taxon>
        <taxon>Rhodymeniophycidae</taxon>
        <taxon>Ceramiales</taxon>
        <taxon>Rhodomelaceae</taxon>
        <taxon>Amansieae</taxon>
        <taxon>Kuetzingia</taxon>
    </lineage>
</organism>
<dbReference type="GeneID" id="33361272"/>
<gene>
    <name evidence="1" type="primary">orf34d</name>
</gene>
<accession>A0A1Z1MPM6</accession>
<protein>
    <submittedName>
        <fullName evidence="1">Uncharacterized protein</fullName>
    </submittedName>
</protein>
<name>A0A1Z1MPM6_KUECA</name>
<proteinExistence type="predicted"/>